<feature type="domain" description="HTH arsR-type" evidence="5">
    <location>
        <begin position="30"/>
        <end position="126"/>
    </location>
</feature>
<dbReference type="PROSITE" id="PS00846">
    <property type="entry name" value="HTH_ARSR_1"/>
    <property type="match status" value="1"/>
</dbReference>
<dbReference type="Gene3D" id="1.10.10.10">
    <property type="entry name" value="Winged helix-like DNA-binding domain superfamily/Winged helix DNA-binding domain"/>
    <property type="match status" value="1"/>
</dbReference>
<dbReference type="PRINTS" id="PR00778">
    <property type="entry name" value="HTHARSR"/>
</dbReference>
<gene>
    <name evidence="6" type="ORF">ACIB24_17305</name>
</gene>
<comment type="caution">
    <text evidence="6">The sequence shown here is derived from an EMBL/GenBank/DDBJ whole genome shotgun (WGS) entry which is preliminary data.</text>
</comment>
<dbReference type="NCBIfam" id="NF033788">
    <property type="entry name" value="HTH_metalloreg"/>
    <property type="match status" value="1"/>
</dbReference>
<dbReference type="RefSeq" id="WP_398282941.1">
    <property type="nucleotide sequence ID" value="NZ_JBITLV010000006.1"/>
</dbReference>
<dbReference type="InterPro" id="IPR036388">
    <property type="entry name" value="WH-like_DNA-bd_sf"/>
</dbReference>
<evidence type="ECO:0000313" key="7">
    <source>
        <dbReference type="Proteomes" id="UP001612915"/>
    </source>
</evidence>
<reference evidence="6 7" key="1">
    <citation type="submission" date="2024-10" db="EMBL/GenBank/DDBJ databases">
        <title>The Natural Products Discovery Center: Release of the First 8490 Sequenced Strains for Exploring Actinobacteria Biosynthetic Diversity.</title>
        <authorList>
            <person name="Kalkreuter E."/>
            <person name="Kautsar S.A."/>
            <person name="Yang D."/>
            <person name="Bader C.D."/>
            <person name="Teijaro C.N."/>
            <person name="Fluegel L."/>
            <person name="Davis C.M."/>
            <person name="Simpson J.R."/>
            <person name="Lauterbach L."/>
            <person name="Steele A.D."/>
            <person name="Gui C."/>
            <person name="Meng S."/>
            <person name="Li G."/>
            <person name="Viehrig K."/>
            <person name="Ye F."/>
            <person name="Su P."/>
            <person name="Kiefer A.F."/>
            <person name="Nichols A."/>
            <person name="Cepeda A.J."/>
            <person name="Yan W."/>
            <person name="Fan B."/>
            <person name="Jiang Y."/>
            <person name="Adhikari A."/>
            <person name="Zheng C.-J."/>
            <person name="Schuster L."/>
            <person name="Cowan T.M."/>
            <person name="Smanski M.J."/>
            <person name="Chevrette M.G."/>
            <person name="De Carvalho L.P.S."/>
            <person name="Shen B."/>
        </authorList>
    </citation>
    <scope>NUCLEOTIDE SEQUENCE [LARGE SCALE GENOMIC DNA]</scope>
    <source>
        <strain evidence="6 7">NPDC049639</strain>
    </source>
</reference>
<dbReference type="SUPFAM" id="SSF46785">
    <property type="entry name" value="Winged helix' DNA-binding domain"/>
    <property type="match status" value="1"/>
</dbReference>
<keyword evidence="7" id="KW-1185">Reference proteome</keyword>
<dbReference type="InterPro" id="IPR011991">
    <property type="entry name" value="ArsR-like_HTH"/>
</dbReference>
<dbReference type="PROSITE" id="PS50987">
    <property type="entry name" value="HTH_ARSR_2"/>
    <property type="match status" value="1"/>
</dbReference>
<dbReference type="InterPro" id="IPR036390">
    <property type="entry name" value="WH_DNA-bd_sf"/>
</dbReference>
<dbReference type="SMART" id="SM00418">
    <property type="entry name" value="HTH_ARSR"/>
    <property type="match status" value="1"/>
</dbReference>
<dbReference type="CDD" id="cd00090">
    <property type="entry name" value="HTH_ARSR"/>
    <property type="match status" value="1"/>
</dbReference>
<dbReference type="EMBL" id="JBITLV010000006">
    <property type="protein sequence ID" value="MFI7588828.1"/>
    <property type="molecule type" value="Genomic_DNA"/>
</dbReference>
<proteinExistence type="predicted"/>
<dbReference type="PANTHER" id="PTHR33154:SF18">
    <property type="entry name" value="ARSENICAL RESISTANCE OPERON REPRESSOR"/>
    <property type="match status" value="1"/>
</dbReference>
<evidence type="ECO:0000256" key="3">
    <source>
        <dbReference type="ARBA" id="ARBA00023163"/>
    </source>
</evidence>
<dbReference type="InterPro" id="IPR001845">
    <property type="entry name" value="HTH_ArsR_DNA-bd_dom"/>
</dbReference>
<protein>
    <submittedName>
        <fullName evidence="6">ArsR/SmtB family transcription factor</fullName>
    </submittedName>
</protein>
<dbReference type="PANTHER" id="PTHR33154">
    <property type="entry name" value="TRANSCRIPTIONAL REGULATOR, ARSR FAMILY"/>
    <property type="match status" value="1"/>
</dbReference>
<feature type="region of interest" description="Disordered" evidence="4">
    <location>
        <begin position="1"/>
        <end position="20"/>
    </location>
</feature>
<dbReference type="Proteomes" id="UP001612915">
    <property type="component" value="Unassembled WGS sequence"/>
</dbReference>
<dbReference type="InterPro" id="IPR018334">
    <property type="entry name" value="ArsR_HTH"/>
</dbReference>
<evidence type="ECO:0000259" key="5">
    <source>
        <dbReference type="PROSITE" id="PS50987"/>
    </source>
</evidence>
<evidence type="ECO:0000256" key="1">
    <source>
        <dbReference type="ARBA" id="ARBA00023015"/>
    </source>
</evidence>
<name>A0ABW8ARW2_9ACTN</name>
<accession>A0ABW8ARW2</accession>
<keyword evidence="1" id="KW-0805">Transcription regulation</keyword>
<keyword evidence="3" id="KW-0804">Transcription</keyword>
<feature type="compositionally biased region" description="Polar residues" evidence="4">
    <location>
        <begin position="1"/>
        <end position="12"/>
    </location>
</feature>
<sequence length="128" mass="13760">MSKQAVQLTSRPGESGPSPACCTPTNGAAMPVEQAVDLAKMFKALGDPVRLRLLSLIAAHAPEACVCDLTDAFDLTGPTISYHLKTLRQAGLVDCVRRGTWVYYWIRPEVLTAMGDLLAGFDSRPQVA</sequence>
<evidence type="ECO:0000313" key="6">
    <source>
        <dbReference type="EMBL" id="MFI7588828.1"/>
    </source>
</evidence>
<evidence type="ECO:0000256" key="4">
    <source>
        <dbReference type="SAM" id="MobiDB-lite"/>
    </source>
</evidence>
<dbReference type="Pfam" id="PF01022">
    <property type="entry name" value="HTH_5"/>
    <property type="match status" value="1"/>
</dbReference>
<keyword evidence="2" id="KW-0238">DNA-binding</keyword>
<dbReference type="InterPro" id="IPR051081">
    <property type="entry name" value="HTH_MetalResp_TranReg"/>
</dbReference>
<evidence type="ECO:0000256" key="2">
    <source>
        <dbReference type="ARBA" id="ARBA00023125"/>
    </source>
</evidence>
<organism evidence="6 7">
    <name type="scientific">Spongisporangium articulatum</name>
    <dbReference type="NCBI Taxonomy" id="3362603"/>
    <lineage>
        <taxon>Bacteria</taxon>
        <taxon>Bacillati</taxon>
        <taxon>Actinomycetota</taxon>
        <taxon>Actinomycetes</taxon>
        <taxon>Kineosporiales</taxon>
        <taxon>Kineosporiaceae</taxon>
        <taxon>Spongisporangium</taxon>
    </lineage>
</organism>